<evidence type="ECO:0000313" key="2">
    <source>
        <dbReference type="Proteomes" id="UP000015525"/>
    </source>
</evidence>
<dbReference type="AlphaFoldDB" id="T0HRJ9"/>
<gene>
    <name evidence="1" type="ORF">L288_00930</name>
</gene>
<sequence length="34" mass="4239">MRVIEMLAAWRQRKFDEVLREWLSFPLNMSKTQK</sequence>
<proteinExistence type="predicted"/>
<organism evidence="1 2">
    <name type="scientific">Sphingobium quisquiliarum P25</name>
    <dbReference type="NCBI Taxonomy" id="1329909"/>
    <lineage>
        <taxon>Bacteria</taxon>
        <taxon>Pseudomonadati</taxon>
        <taxon>Pseudomonadota</taxon>
        <taxon>Alphaproteobacteria</taxon>
        <taxon>Sphingomonadales</taxon>
        <taxon>Sphingomonadaceae</taxon>
        <taxon>Sphingobium</taxon>
    </lineage>
</organism>
<comment type="caution">
    <text evidence="1">The sequence shown here is derived from an EMBL/GenBank/DDBJ whole genome shotgun (WGS) entry which is preliminary data.</text>
</comment>
<accession>T0HRJ9</accession>
<dbReference type="EMBL" id="ATHO01000007">
    <property type="protein sequence ID" value="EQB14748.1"/>
    <property type="molecule type" value="Genomic_DNA"/>
</dbReference>
<dbReference type="Proteomes" id="UP000015525">
    <property type="component" value="Unassembled WGS sequence"/>
</dbReference>
<name>T0HRJ9_9SPHN</name>
<protein>
    <submittedName>
        <fullName evidence="1">Uncharacterized protein</fullName>
    </submittedName>
</protein>
<evidence type="ECO:0000313" key="1">
    <source>
        <dbReference type="EMBL" id="EQB14748.1"/>
    </source>
</evidence>
<keyword evidence="2" id="KW-1185">Reference proteome</keyword>
<reference evidence="1 2" key="1">
    <citation type="journal article" date="2013" name="Genome Announc.">
        <title>Draft Genome Sequence of Sphingobium quisquiliarum Strain P25T, a Novel Hexachlorocyclohexane (HCH)-Degrading Bacterium Isolated from an HCH Dumpsite.</title>
        <authorList>
            <person name="Kumar Singh A."/>
            <person name="Sangwan N."/>
            <person name="Sharma A."/>
            <person name="Gupta V."/>
            <person name="Khurana J.P."/>
            <person name="Lal R."/>
        </authorList>
    </citation>
    <scope>NUCLEOTIDE SEQUENCE [LARGE SCALE GENOMIC DNA]</scope>
    <source>
        <strain evidence="1 2">P25</strain>
    </source>
</reference>